<keyword evidence="2" id="KW-0472">Membrane</keyword>
<reference evidence="4" key="1">
    <citation type="submission" date="2015-09" db="EMBL/GenBank/DDBJ databases">
        <authorList>
            <consortium name="Pathogen Informatics"/>
        </authorList>
    </citation>
    <scope>NUCLEOTIDE SEQUENCE [LARGE SCALE GENOMIC DNA]</scope>
    <source>
        <strain evidence="4">Lake Konstanz</strain>
    </source>
</reference>
<proteinExistence type="predicted"/>
<dbReference type="OrthoDB" id="70250at2759"/>
<keyword evidence="3" id="KW-0240">DNA-directed RNA polymerase</keyword>
<gene>
    <name evidence="3" type="ORF">BSAL_60335</name>
</gene>
<dbReference type="PANTHER" id="PTHR21329">
    <property type="entry name" value="PHOSPHATIDYLINOSITOL N-ACETYLGLUCOSAMINYLTRANSFERASE SUBUNIT Q-RELATED"/>
    <property type="match status" value="1"/>
</dbReference>
<dbReference type="GO" id="GO:0000428">
    <property type="term" value="C:DNA-directed RNA polymerase complex"/>
    <property type="evidence" value="ECO:0007669"/>
    <property type="project" value="UniProtKB-KW"/>
</dbReference>
<feature type="transmembrane region" description="Helical" evidence="2">
    <location>
        <begin position="599"/>
        <end position="625"/>
    </location>
</feature>
<feature type="transmembrane region" description="Helical" evidence="2">
    <location>
        <begin position="507"/>
        <end position="526"/>
    </location>
</feature>
<dbReference type="GO" id="GO:0016020">
    <property type="term" value="C:membrane"/>
    <property type="evidence" value="ECO:0007669"/>
    <property type="project" value="InterPro"/>
</dbReference>
<sequence>MTASSGRNRALDLCTLVWPELDRPPVQSIPAGHARWLVGWNPRGLVVVGALTIDAPSPADAFEKLQQVRDVIAGGDSSEDKDDDNIECSGMEKIATARGLRILGRIRHASSSSSDDDAAATAATKTLRQSADVWLDLVTPGPTAELFVCGYKVQRFHLHVVHADPNLDHLQLTPAVTSVLSHYGIQGTAMIAHKRGMPHPTPQGQSLFEGRMMPKHLLALISQKNVTTTSYQTHNGLELLRAASTTASSRATDRNGADISIASPHATPSKQLGDSANSSTIRPSLDLTMVGAPNPPNFGSDSFGNGSQLSTPQKTLDTSKLRAPSPASSTTTSKQLIRDAAPRLDFPEQTDVTELSCWLTLCNDGCRIRKMLARNNISTLASAKPSTSSKKESPHVPSSISSSGETATSKGGAKKNVCASSSMSRTPNIVMGSILMHMLINLLPIVTFLARLFYVARMLEYRQREFINWLGLVTGQSTTCGLHPLMPHVLKKSHNNVLQRQSCVRGFFVRVLVDVILGALFAVFLVQHEENIIDSVRNFAWYGLHDLHVGRVDWFRGWPGGFKMNDDLNLIISAFHMTVLTKWEALLDRVSIDWIRYSYLILTYIAPLGASFAMCFVADCCNFVTQHLRMQFHIMEVVYRSFVALISCLFAQFRGRKYNPLRRRDDASEFAMDQMLLGTLLCTAALFLFPTVAMYYFYFALVRTSVWVVQEALLSAALGCSNVPLFHFLFWFVNRAKLPSGIVLRHPRVRSPVALEPSSPTVAKILRSNASTSAASPVPPTPSASQSSSGAGLIVDLTLEVLPMKLSFAMFDHTVIRWTLTRPFTLGKLFRFIILGEEKPCVNPQVHLFPHLMKDPLHPTVPTSK</sequence>
<evidence type="ECO:0000313" key="3">
    <source>
        <dbReference type="EMBL" id="CUF22293.1"/>
    </source>
</evidence>
<feature type="transmembrane region" description="Helical" evidence="2">
    <location>
        <begin position="676"/>
        <end position="700"/>
    </location>
</feature>
<dbReference type="GO" id="GO:0005783">
    <property type="term" value="C:endoplasmic reticulum"/>
    <property type="evidence" value="ECO:0007669"/>
    <property type="project" value="TreeGrafter"/>
</dbReference>
<dbReference type="AlphaFoldDB" id="A0A0S4IQS6"/>
<dbReference type="VEuPathDB" id="TriTrypDB:BSAL_60335"/>
<organism evidence="3 4">
    <name type="scientific">Bodo saltans</name>
    <name type="common">Flagellated protozoan</name>
    <dbReference type="NCBI Taxonomy" id="75058"/>
    <lineage>
        <taxon>Eukaryota</taxon>
        <taxon>Discoba</taxon>
        <taxon>Euglenozoa</taxon>
        <taxon>Kinetoplastea</taxon>
        <taxon>Metakinetoplastina</taxon>
        <taxon>Eubodonida</taxon>
        <taxon>Bodonidae</taxon>
        <taxon>Bodo</taxon>
    </lineage>
</organism>
<dbReference type="Pfam" id="PF05024">
    <property type="entry name" value="Gpi1"/>
    <property type="match status" value="1"/>
</dbReference>
<evidence type="ECO:0000256" key="1">
    <source>
        <dbReference type="SAM" id="MobiDB-lite"/>
    </source>
</evidence>
<keyword evidence="3" id="KW-0804">Transcription</keyword>
<keyword evidence="2" id="KW-0812">Transmembrane</keyword>
<evidence type="ECO:0000313" key="4">
    <source>
        <dbReference type="Proteomes" id="UP000051952"/>
    </source>
</evidence>
<evidence type="ECO:0000256" key="2">
    <source>
        <dbReference type="SAM" id="Phobius"/>
    </source>
</evidence>
<dbReference type="Proteomes" id="UP000051952">
    <property type="component" value="Unassembled WGS sequence"/>
</dbReference>
<dbReference type="GO" id="GO:0006506">
    <property type="term" value="P:GPI anchor biosynthetic process"/>
    <property type="evidence" value="ECO:0007669"/>
    <property type="project" value="InterPro"/>
</dbReference>
<feature type="compositionally biased region" description="Polar residues" evidence="1">
    <location>
        <begin position="297"/>
        <end position="318"/>
    </location>
</feature>
<feature type="transmembrane region" description="Helical" evidence="2">
    <location>
        <begin position="429"/>
        <end position="454"/>
    </location>
</feature>
<protein>
    <submittedName>
        <fullName evidence="3">DNA-directed RNA polymerase II subunit 3, putative</fullName>
    </submittedName>
</protein>
<feature type="compositionally biased region" description="Polar residues" evidence="1">
    <location>
        <begin position="266"/>
        <end position="282"/>
    </location>
</feature>
<dbReference type="PANTHER" id="PTHR21329:SF3">
    <property type="entry name" value="PHOSPHATIDYLINOSITOL N-ACETYLGLUCOSAMINYLTRANSFERASE SUBUNIT Q"/>
    <property type="match status" value="1"/>
</dbReference>
<keyword evidence="2" id="KW-1133">Transmembrane helix</keyword>
<dbReference type="InterPro" id="IPR007720">
    <property type="entry name" value="PigQ/GPI1"/>
</dbReference>
<dbReference type="OMA" id="STTEICM"/>
<name>A0A0S4IQS6_BODSA</name>
<keyword evidence="4" id="KW-1185">Reference proteome</keyword>
<feature type="region of interest" description="Disordered" evidence="1">
    <location>
        <begin position="380"/>
        <end position="419"/>
    </location>
</feature>
<feature type="compositionally biased region" description="Low complexity" evidence="1">
    <location>
        <begin position="323"/>
        <end position="333"/>
    </location>
</feature>
<feature type="region of interest" description="Disordered" evidence="1">
    <location>
        <begin position="247"/>
        <end position="336"/>
    </location>
</feature>
<dbReference type="EMBL" id="CYKH01000268">
    <property type="protein sequence ID" value="CUF22293.1"/>
    <property type="molecule type" value="Genomic_DNA"/>
</dbReference>
<feature type="transmembrane region" description="Helical" evidence="2">
    <location>
        <begin position="637"/>
        <end position="655"/>
    </location>
</feature>
<feature type="transmembrane region" description="Helical" evidence="2">
    <location>
        <begin position="712"/>
        <end position="733"/>
    </location>
</feature>
<accession>A0A0S4IQS6</accession>